<reference evidence="2 3" key="1">
    <citation type="journal article" date="2015" name="Genome Biol.">
        <title>Comparative genomics of Steinernema reveals deeply conserved gene regulatory networks.</title>
        <authorList>
            <person name="Dillman A.R."/>
            <person name="Macchietto M."/>
            <person name="Porter C.F."/>
            <person name="Rogers A."/>
            <person name="Williams B."/>
            <person name="Antoshechkin I."/>
            <person name="Lee M.M."/>
            <person name="Goodwin Z."/>
            <person name="Lu X."/>
            <person name="Lewis E.E."/>
            <person name="Goodrich-Blair H."/>
            <person name="Stock S.P."/>
            <person name="Adams B.J."/>
            <person name="Sternberg P.W."/>
            <person name="Mortazavi A."/>
        </authorList>
    </citation>
    <scope>NUCLEOTIDE SEQUENCE [LARGE SCALE GENOMIC DNA]</scope>
    <source>
        <strain evidence="2 3">ALL</strain>
    </source>
</reference>
<keyword evidence="1" id="KW-0472">Membrane</keyword>
<evidence type="ECO:0000256" key="1">
    <source>
        <dbReference type="SAM" id="Phobius"/>
    </source>
</evidence>
<dbReference type="SUPFAM" id="SSF81321">
    <property type="entry name" value="Family A G protein-coupled receptor-like"/>
    <property type="match status" value="1"/>
</dbReference>
<dbReference type="EMBL" id="AZBU02000013">
    <property type="protein sequence ID" value="TKR58565.1"/>
    <property type="molecule type" value="Genomic_DNA"/>
</dbReference>
<keyword evidence="1" id="KW-1133">Transmembrane helix</keyword>
<protein>
    <submittedName>
        <fullName evidence="2">Uncharacterized protein</fullName>
    </submittedName>
</protein>
<dbReference type="Gene3D" id="1.20.1070.10">
    <property type="entry name" value="Rhodopsin 7-helix transmembrane proteins"/>
    <property type="match status" value="1"/>
</dbReference>
<reference evidence="2 3" key="2">
    <citation type="journal article" date="2019" name="G3 (Bethesda)">
        <title>Hybrid Assembly of the Genome of the Entomopathogenic Nematode Steinernema carpocapsae Identifies the X-Chromosome.</title>
        <authorList>
            <person name="Serra L."/>
            <person name="Macchietto M."/>
            <person name="Macias-Munoz A."/>
            <person name="McGill C.J."/>
            <person name="Rodriguez I.M."/>
            <person name="Rodriguez B."/>
            <person name="Murad R."/>
            <person name="Mortazavi A."/>
        </authorList>
    </citation>
    <scope>NUCLEOTIDE SEQUENCE [LARGE SCALE GENOMIC DNA]</scope>
    <source>
        <strain evidence="2 3">ALL</strain>
    </source>
</reference>
<dbReference type="AlphaFoldDB" id="A0A4V6XVK6"/>
<evidence type="ECO:0000313" key="2">
    <source>
        <dbReference type="EMBL" id="TKR58565.1"/>
    </source>
</evidence>
<feature type="transmembrane region" description="Helical" evidence="1">
    <location>
        <begin position="73"/>
        <end position="94"/>
    </location>
</feature>
<organism evidence="2 3">
    <name type="scientific">Steinernema carpocapsae</name>
    <name type="common">Entomopathogenic nematode</name>
    <dbReference type="NCBI Taxonomy" id="34508"/>
    <lineage>
        <taxon>Eukaryota</taxon>
        <taxon>Metazoa</taxon>
        <taxon>Ecdysozoa</taxon>
        <taxon>Nematoda</taxon>
        <taxon>Chromadorea</taxon>
        <taxon>Rhabditida</taxon>
        <taxon>Tylenchina</taxon>
        <taxon>Panagrolaimomorpha</taxon>
        <taxon>Strongyloidoidea</taxon>
        <taxon>Steinernematidae</taxon>
        <taxon>Steinernema</taxon>
    </lineage>
</organism>
<feature type="transmembrane region" description="Helical" evidence="1">
    <location>
        <begin position="20"/>
        <end position="41"/>
    </location>
</feature>
<gene>
    <name evidence="2" type="ORF">L596_029994</name>
</gene>
<name>A0A4V6XVK6_STECR</name>
<proteinExistence type="predicted"/>
<keyword evidence="1" id="KW-0812">Transmembrane</keyword>
<dbReference type="Proteomes" id="UP000298663">
    <property type="component" value="Unassembled WGS sequence"/>
</dbReference>
<accession>A0A4V6XVK6</accession>
<keyword evidence="3" id="KW-1185">Reference proteome</keyword>
<dbReference type="OrthoDB" id="3549872at2759"/>
<evidence type="ECO:0000313" key="3">
    <source>
        <dbReference type="Proteomes" id="UP000298663"/>
    </source>
</evidence>
<comment type="caution">
    <text evidence="2">The sequence shown here is derived from an EMBL/GenBank/DDBJ whole genome shotgun (WGS) entry which is preliminary data.</text>
</comment>
<sequence>MFTFAALDRTTQKAKILKQVLIPMHYGTVLIALAIYLLSFVRILKEKWQNKTDHHIFHASDNHKREWKVQKRLSIICFANYIPFALYITIHFAYPPNCRGLALVKTVFGLANSAINSILMATFSTLVRRKLPLLKLGHNAVDTLSLSDRR</sequence>
<feature type="transmembrane region" description="Helical" evidence="1">
    <location>
        <begin position="106"/>
        <end position="127"/>
    </location>
</feature>